<sequence>MNLATDGRILWRLLRGQPRHGTPAERLTAFYGPQAAAYDAFRERLLHGRAELLLELAARLPGHARLVELGGGTGRNLAFLGARLADFERVEVVDLCPPLLEQARRRWRAWPNVVTVEADATRYRPSQPVDAVVLSYALTMIPDWFLAVDNALAMLAPGGLLGVVDFYVARRSPAPGRARHPALARHGWPAWFAHDGVHPSPDHLPYLEARSACVHLREGRAPLPYLPGLRVPYYVYIGRKPDPAAA</sequence>
<proteinExistence type="predicted"/>
<dbReference type="InterPro" id="IPR029063">
    <property type="entry name" value="SAM-dependent_MTases_sf"/>
</dbReference>
<dbReference type="Gene3D" id="3.40.50.150">
    <property type="entry name" value="Vaccinia Virus protein VP39"/>
    <property type="match status" value="1"/>
</dbReference>
<dbReference type="PANTHER" id="PTHR47473:SF1">
    <property type="entry name" value="METHYLTRANSFERASE DOMAIN-CONTAINING PROTEIN"/>
    <property type="match status" value="1"/>
</dbReference>
<dbReference type="SUPFAM" id="SSF53335">
    <property type="entry name" value="S-adenosyl-L-methionine-dependent methyltransferases"/>
    <property type="match status" value="1"/>
</dbReference>
<organism evidence="1 2">
    <name type="scientific">Plasticicumulans lactativorans</name>
    <dbReference type="NCBI Taxonomy" id="1133106"/>
    <lineage>
        <taxon>Bacteria</taxon>
        <taxon>Pseudomonadati</taxon>
        <taxon>Pseudomonadota</taxon>
        <taxon>Gammaproteobacteria</taxon>
        <taxon>Candidatus Competibacteraceae</taxon>
        <taxon>Plasticicumulans</taxon>
    </lineage>
</organism>
<reference evidence="1 2" key="1">
    <citation type="submission" date="2019-03" db="EMBL/GenBank/DDBJ databases">
        <title>Genomic Encyclopedia of Type Strains, Phase IV (KMG-IV): sequencing the most valuable type-strain genomes for metagenomic binning, comparative biology and taxonomic classification.</title>
        <authorList>
            <person name="Goeker M."/>
        </authorList>
    </citation>
    <scope>NUCLEOTIDE SEQUENCE [LARGE SCALE GENOMIC DNA]</scope>
    <source>
        <strain evidence="1 2">DSM 25287</strain>
    </source>
</reference>
<dbReference type="PANTHER" id="PTHR47473">
    <property type="entry name" value="BTA1P"/>
    <property type="match status" value="1"/>
</dbReference>
<protein>
    <submittedName>
        <fullName evidence="1">S-adenosylmethionine-diacylgycerolhomoserine-N-methyltransferase</fullName>
    </submittedName>
</protein>
<evidence type="ECO:0000313" key="2">
    <source>
        <dbReference type="Proteomes" id="UP000295765"/>
    </source>
</evidence>
<dbReference type="GO" id="GO:0008168">
    <property type="term" value="F:methyltransferase activity"/>
    <property type="evidence" value="ECO:0007669"/>
    <property type="project" value="UniProtKB-KW"/>
</dbReference>
<dbReference type="Proteomes" id="UP000295765">
    <property type="component" value="Unassembled WGS sequence"/>
</dbReference>
<dbReference type="CDD" id="cd02440">
    <property type="entry name" value="AdoMet_MTases"/>
    <property type="match status" value="1"/>
</dbReference>
<keyword evidence="2" id="KW-1185">Reference proteome</keyword>
<dbReference type="EMBL" id="SLWY01000020">
    <property type="protein sequence ID" value="TCO79249.1"/>
    <property type="molecule type" value="Genomic_DNA"/>
</dbReference>
<evidence type="ECO:0000313" key="1">
    <source>
        <dbReference type="EMBL" id="TCO79249.1"/>
    </source>
</evidence>
<comment type="caution">
    <text evidence="1">The sequence shown here is derived from an EMBL/GenBank/DDBJ whole genome shotgun (WGS) entry which is preliminary data.</text>
</comment>
<dbReference type="Pfam" id="PF13489">
    <property type="entry name" value="Methyltransf_23"/>
    <property type="match status" value="1"/>
</dbReference>
<keyword evidence="1" id="KW-0808">Transferase</keyword>
<gene>
    <name evidence="1" type="ORF">EV699_12027</name>
</gene>
<dbReference type="GO" id="GO:0032259">
    <property type="term" value="P:methylation"/>
    <property type="evidence" value="ECO:0007669"/>
    <property type="project" value="UniProtKB-KW"/>
</dbReference>
<dbReference type="OrthoDB" id="9791837at2"/>
<dbReference type="RefSeq" id="WP_132544790.1">
    <property type="nucleotide sequence ID" value="NZ_SLWY01000020.1"/>
</dbReference>
<keyword evidence="1" id="KW-0489">Methyltransferase</keyword>
<name>A0A4R2L5F1_9GAMM</name>
<accession>A0A4R2L5F1</accession>
<dbReference type="AlphaFoldDB" id="A0A4R2L5F1"/>